<sequence>MPFPYSDNLYSAEESDHESFSEELSPTDGYFGRGQVSANAMVPDPSVEDLKPEAKTLIPPHLLESMGRGSRISNHSSSLASHSYASAQSASTSVPSHPSYIPTSPVSSRRLDDLFPRRPASMNGPPPAYSPSPEAAFSLTQESSQPSPPSQTSELIPTTYNTFPERHLQREYLPRREEPESMGNPEELPNESTPLSRESRRRRSPCRDLLRKLLLIALVLTVTTTLLATIFRGFKSTPLKDPPNPPSSPDSPMPPIGSDGPYCSSAIYHDDMATYKFPVGTDLTVMQTTYENDGGRSVNVGIAGEIRLRRLPKDSSNGNQAYITVDVNVSDQNLRVIKTWDHETRILKVATPQYAFGGTQPHCVSLELTAWFPENAELTELLIEAIHLNLRVAEDIKMSVSGQSKFASLNGHVAFPSVSLLGSGTEFSTPSETPQFIDLDEGGSSSSLAAQVNIPFSSRRIVVETLSGSITGCYPLMDFLGVTSQSGSVKINVFPQPVLPSAPAPAELVVDNIAGSIEVNLPVRDAGYPTYLPPPRNYTTRVNSRSGSIKGSYYLGSISDFRTVAGSIHITTMPVLLAGSADEYGVPPNSFETCTVRGSIKVDVLDPVFIAIVRYVDERLERNPYSNPYPSIGDDDPYLIIPPSMGKALFKVDKSEMSREKHLRNLRSTHGSQSGSIRLQYPTVWEGTLHAKTLTSSISAGGDGLRIIKEKKGFAFNELLARKGVDGDDEGCYVDMS</sequence>
<feature type="transmembrane region" description="Helical" evidence="2">
    <location>
        <begin position="209"/>
        <end position="231"/>
    </location>
</feature>
<evidence type="ECO:0000313" key="3">
    <source>
        <dbReference type="EMBL" id="PMD16609.1"/>
    </source>
</evidence>
<organism evidence="3 4">
    <name type="scientific">Hyaloscypha hepaticicola</name>
    <dbReference type="NCBI Taxonomy" id="2082293"/>
    <lineage>
        <taxon>Eukaryota</taxon>
        <taxon>Fungi</taxon>
        <taxon>Dikarya</taxon>
        <taxon>Ascomycota</taxon>
        <taxon>Pezizomycotina</taxon>
        <taxon>Leotiomycetes</taxon>
        <taxon>Helotiales</taxon>
        <taxon>Hyaloscyphaceae</taxon>
        <taxon>Hyaloscypha</taxon>
    </lineage>
</organism>
<dbReference type="AlphaFoldDB" id="A0A2J6PRI0"/>
<keyword evidence="2" id="KW-0812">Transmembrane</keyword>
<gene>
    <name evidence="3" type="ORF">NA56DRAFT_692395</name>
</gene>
<feature type="compositionally biased region" description="Basic and acidic residues" evidence="1">
    <location>
        <begin position="164"/>
        <end position="179"/>
    </location>
</feature>
<evidence type="ECO:0000256" key="1">
    <source>
        <dbReference type="SAM" id="MobiDB-lite"/>
    </source>
</evidence>
<accession>A0A2J6PRI0</accession>
<feature type="region of interest" description="Disordered" evidence="1">
    <location>
        <begin position="1"/>
        <end position="204"/>
    </location>
</feature>
<protein>
    <recommendedName>
        <fullName evidence="5">Adhesin domain-containing protein</fullName>
    </recommendedName>
</protein>
<reference evidence="3 4" key="1">
    <citation type="submission" date="2016-05" db="EMBL/GenBank/DDBJ databases">
        <title>A degradative enzymes factory behind the ericoid mycorrhizal symbiosis.</title>
        <authorList>
            <consortium name="DOE Joint Genome Institute"/>
            <person name="Martino E."/>
            <person name="Morin E."/>
            <person name="Grelet G."/>
            <person name="Kuo A."/>
            <person name="Kohler A."/>
            <person name="Daghino S."/>
            <person name="Barry K."/>
            <person name="Choi C."/>
            <person name="Cichocki N."/>
            <person name="Clum A."/>
            <person name="Copeland A."/>
            <person name="Hainaut M."/>
            <person name="Haridas S."/>
            <person name="Labutti K."/>
            <person name="Lindquist E."/>
            <person name="Lipzen A."/>
            <person name="Khouja H.-R."/>
            <person name="Murat C."/>
            <person name="Ohm R."/>
            <person name="Olson A."/>
            <person name="Spatafora J."/>
            <person name="Veneault-Fourrey C."/>
            <person name="Henrissat B."/>
            <person name="Grigoriev I."/>
            <person name="Martin F."/>
            <person name="Perotto S."/>
        </authorList>
    </citation>
    <scope>NUCLEOTIDE SEQUENCE [LARGE SCALE GENOMIC DNA]</scope>
    <source>
        <strain evidence="3 4">UAMH 7357</strain>
    </source>
</reference>
<keyword evidence="2" id="KW-0472">Membrane</keyword>
<feature type="compositionally biased region" description="Low complexity" evidence="1">
    <location>
        <begin position="131"/>
        <end position="155"/>
    </location>
</feature>
<proteinExistence type="predicted"/>
<evidence type="ECO:0000313" key="4">
    <source>
        <dbReference type="Proteomes" id="UP000235672"/>
    </source>
</evidence>
<keyword evidence="2" id="KW-1133">Transmembrane helix</keyword>
<keyword evidence="4" id="KW-1185">Reference proteome</keyword>
<feature type="region of interest" description="Disordered" evidence="1">
    <location>
        <begin position="235"/>
        <end position="262"/>
    </location>
</feature>
<dbReference type="Proteomes" id="UP000235672">
    <property type="component" value="Unassembled WGS sequence"/>
</dbReference>
<feature type="non-terminal residue" evidence="3">
    <location>
        <position position="737"/>
    </location>
</feature>
<dbReference type="OrthoDB" id="3539644at2759"/>
<dbReference type="STRING" id="1745343.A0A2J6PRI0"/>
<evidence type="ECO:0008006" key="5">
    <source>
        <dbReference type="Google" id="ProtNLM"/>
    </source>
</evidence>
<dbReference type="EMBL" id="KZ613504">
    <property type="protein sequence ID" value="PMD16609.1"/>
    <property type="molecule type" value="Genomic_DNA"/>
</dbReference>
<evidence type="ECO:0000256" key="2">
    <source>
        <dbReference type="SAM" id="Phobius"/>
    </source>
</evidence>
<feature type="compositionally biased region" description="Low complexity" evidence="1">
    <location>
        <begin position="70"/>
        <end position="93"/>
    </location>
</feature>
<name>A0A2J6PRI0_9HELO</name>
<feature type="compositionally biased region" description="Pro residues" evidence="1">
    <location>
        <begin position="240"/>
        <end position="255"/>
    </location>
</feature>